<dbReference type="InterPro" id="IPR050261">
    <property type="entry name" value="FrsA_esterase"/>
</dbReference>
<evidence type="ECO:0000313" key="4">
    <source>
        <dbReference type="Proteomes" id="UP000036045"/>
    </source>
</evidence>
<dbReference type="PANTHER" id="PTHR22946">
    <property type="entry name" value="DIENELACTONE HYDROLASE DOMAIN-CONTAINING PROTEIN-RELATED"/>
    <property type="match status" value="1"/>
</dbReference>
<proteinExistence type="predicted"/>
<dbReference type="Pfam" id="PF00326">
    <property type="entry name" value="Peptidase_S9"/>
    <property type="match status" value="1"/>
</dbReference>
<sequence>MILVEKLHIEEIPVLHIVKKDHYDQKRPYIQFTHGFTSAKEHNLHFAYHLAEKGFRVVLPDCLYHGERDQGLSAMELNMHFWNIVMKTIEEIEVIKDYFSDKELIDDQYIGIVGTSMGGIVTLGALRKYPWINTAVSLMGMPYYEKFAHYTISEVKKRGYELPLSDHEIEDLIKQLEELDLSKAPEKLQKRPLMFWHGKKDEVVPYAYSHQFYEHIKPLYKDAPDRLTYLSEDNTGHKVSRRAMLKTVEWFEKHLAEGLIKA</sequence>
<dbReference type="AlphaFoldDB" id="A0A0J1IJQ9"/>
<dbReference type="Gene3D" id="3.40.50.1820">
    <property type="entry name" value="alpha/beta hydrolase"/>
    <property type="match status" value="1"/>
</dbReference>
<gene>
    <name evidence="3" type="ORF">ABW02_12625</name>
</gene>
<feature type="domain" description="Peptidase S9 prolyl oligopeptidase catalytic" evidence="2">
    <location>
        <begin position="48"/>
        <end position="256"/>
    </location>
</feature>
<keyword evidence="1" id="KW-0378">Hydrolase</keyword>
<dbReference type="GO" id="GO:0052689">
    <property type="term" value="F:carboxylic ester hydrolase activity"/>
    <property type="evidence" value="ECO:0007669"/>
    <property type="project" value="UniProtKB-ARBA"/>
</dbReference>
<keyword evidence="4" id="KW-1185">Reference proteome</keyword>
<dbReference type="GO" id="GO:0008236">
    <property type="term" value="F:serine-type peptidase activity"/>
    <property type="evidence" value="ECO:0007669"/>
    <property type="project" value="InterPro"/>
</dbReference>
<name>A0A0J1IJQ9_NIACI</name>
<dbReference type="EMBL" id="LDPH01000010">
    <property type="protein sequence ID" value="KLV26199.1"/>
    <property type="molecule type" value="Genomic_DNA"/>
</dbReference>
<organism evidence="3 4">
    <name type="scientific">Niallia circulans</name>
    <name type="common">Bacillus circulans</name>
    <dbReference type="NCBI Taxonomy" id="1397"/>
    <lineage>
        <taxon>Bacteria</taxon>
        <taxon>Bacillati</taxon>
        <taxon>Bacillota</taxon>
        <taxon>Bacilli</taxon>
        <taxon>Bacillales</taxon>
        <taxon>Bacillaceae</taxon>
        <taxon>Niallia</taxon>
    </lineage>
</organism>
<dbReference type="GeneID" id="56348509"/>
<evidence type="ECO:0000256" key="1">
    <source>
        <dbReference type="ARBA" id="ARBA00022801"/>
    </source>
</evidence>
<protein>
    <submittedName>
        <fullName evidence="3">Esterase</fullName>
    </submittedName>
</protein>
<reference evidence="3 4" key="1">
    <citation type="submission" date="2015-05" db="EMBL/GenBank/DDBJ databases">
        <title>Whole genome sequence and identification of bacterial endophytes from Costus igneus.</title>
        <authorList>
            <person name="Lee Y.P."/>
            <person name="Gan H.M."/>
            <person name="Eng W."/>
            <person name="Wheatley M.S."/>
            <person name="Caraballo A."/>
            <person name="Polter S."/>
            <person name="Savka M.A."/>
            <person name="Hudson A.O."/>
        </authorList>
    </citation>
    <scope>NUCLEOTIDE SEQUENCE [LARGE SCALE GENOMIC DNA]</scope>
    <source>
        <strain evidence="3 4">RIT379</strain>
    </source>
</reference>
<evidence type="ECO:0000259" key="2">
    <source>
        <dbReference type="Pfam" id="PF00326"/>
    </source>
</evidence>
<dbReference type="GO" id="GO:0006508">
    <property type="term" value="P:proteolysis"/>
    <property type="evidence" value="ECO:0007669"/>
    <property type="project" value="InterPro"/>
</dbReference>
<evidence type="ECO:0000313" key="3">
    <source>
        <dbReference type="EMBL" id="KLV26199.1"/>
    </source>
</evidence>
<comment type="caution">
    <text evidence="3">The sequence shown here is derived from an EMBL/GenBank/DDBJ whole genome shotgun (WGS) entry which is preliminary data.</text>
</comment>
<accession>A0A0J1IJQ9</accession>
<dbReference type="PANTHER" id="PTHR22946:SF9">
    <property type="entry name" value="POLYKETIDE TRANSFERASE AF380"/>
    <property type="match status" value="1"/>
</dbReference>
<dbReference type="InterPro" id="IPR029058">
    <property type="entry name" value="AB_hydrolase_fold"/>
</dbReference>
<dbReference type="SUPFAM" id="SSF53474">
    <property type="entry name" value="alpha/beta-Hydrolases"/>
    <property type="match status" value="1"/>
</dbReference>
<dbReference type="PATRIC" id="fig|1397.4.peg.629"/>
<dbReference type="OrthoDB" id="31158at2"/>
<dbReference type="RefSeq" id="WP_047942499.1">
    <property type="nucleotide sequence ID" value="NZ_CP053989.1"/>
</dbReference>
<dbReference type="Proteomes" id="UP000036045">
    <property type="component" value="Unassembled WGS sequence"/>
</dbReference>
<dbReference type="InterPro" id="IPR001375">
    <property type="entry name" value="Peptidase_S9_cat"/>
</dbReference>